<comment type="caution">
    <text evidence="1">The sequence shown here is derived from an EMBL/GenBank/DDBJ whole genome shotgun (WGS) entry which is preliminary data.</text>
</comment>
<protein>
    <submittedName>
        <fullName evidence="1">Uncharacterized protein</fullName>
    </submittedName>
</protein>
<name>A0ABR0GB13_9PEZI</name>
<organism evidence="1 2">
    <name type="scientific">Podospora pseudocomata</name>
    <dbReference type="NCBI Taxonomy" id="2093779"/>
    <lineage>
        <taxon>Eukaryota</taxon>
        <taxon>Fungi</taxon>
        <taxon>Dikarya</taxon>
        <taxon>Ascomycota</taxon>
        <taxon>Pezizomycotina</taxon>
        <taxon>Sordariomycetes</taxon>
        <taxon>Sordariomycetidae</taxon>
        <taxon>Sordariales</taxon>
        <taxon>Podosporaceae</taxon>
        <taxon>Podospora</taxon>
    </lineage>
</organism>
<evidence type="ECO:0000313" key="2">
    <source>
        <dbReference type="Proteomes" id="UP001323405"/>
    </source>
</evidence>
<dbReference type="RefSeq" id="XP_062741827.1">
    <property type="nucleotide sequence ID" value="XM_062891672.1"/>
</dbReference>
<gene>
    <name evidence="1" type="ORF">QC762_512830</name>
</gene>
<reference evidence="1 2" key="1">
    <citation type="journal article" date="2023" name="bioRxiv">
        <title>High-quality genome assemblies of four members of thePodospora anserinaspecies complex.</title>
        <authorList>
            <person name="Ament-Velasquez S.L."/>
            <person name="Vogan A.A."/>
            <person name="Wallerman O."/>
            <person name="Hartmann F."/>
            <person name="Gautier V."/>
            <person name="Silar P."/>
            <person name="Giraud T."/>
            <person name="Johannesson H."/>
        </authorList>
    </citation>
    <scope>NUCLEOTIDE SEQUENCE [LARGE SCALE GENOMIC DNA]</scope>
    <source>
        <strain evidence="1 2">CBS 415.72m</strain>
    </source>
</reference>
<proteinExistence type="predicted"/>
<dbReference type="GeneID" id="87911579"/>
<dbReference type="EMBL" id="JAFFHA010000007">
    <property type="protein sequence ID" value="KAK4652852.1"/>
    <property type="molecule type" value="Genomic_DNA"/>
</dbReference>
<accession>A0ABR0GB13</accession>
<sequence length="170" mass="18307">MDQITTSLATITTSHLSIHKIMKYLTLLLAAVGLASATAIPVIEERDVQTVSIKFKGGPAEYSLTLPADGSEVFTNNVLSISIIESSYYISGFCTFYTDGEKALQQGISSGGLNQLFVGPPQPIKSVRCQGFCLPVYGDCYRNGQYVGPCCNGFCAANKCRPWVNPYTGN</sequence>
<keyword evidence="2" id="KW-1185">Reference proteome</keyword>
<evidence type="ECO:0000313" key="1">
    <source>
        <dbReference type="EMBL" id="KAK4652852.1"/>
    </source>
</evidence>
<dbReference type="Proteomes" id="UP001323405">
    <property type="component" value="Unassembled WGS sequence"/>
</dbReference>